<dbReference type="Proteomes" id="UP000319824">
    <property type="component" value="Unassembled WGS sequence"/>
</dbReference>
<dbReference type="Pfam" id="PF01548">
    <property type="entry name" value="DEDD_Tnp_IS110"/>
    <property type="match status" value="1"/>
</dbReference>
<proteinExistence type="predicted"/>
<evidence type="ECO:0000313" key="3">
    <source>
        <dbReference type="EMBL" id="TVZ74814.1"/>
    </source>
</evidence>
<dbReference type="InterPro" id="IPR047650">
    <property type="entry name" value="Transpos_IS110"/>
</dbReference>
<dbReference type="InterPro" id="IPR003346">
    <property type="entry name" value="Transposase_20"/>
</dbReference>
<evidence type="ECO:0000259" key="2">
    <source>
        <dbReference type="Pfam" id="PF02371"/>
    </source>
</evidence>
<name>A0A559TJM3_9HYPH</name>
<gene>
    <name evidence="3" type="ORF">BCL32_0131</name>
</gene>
<feature type="domain" description="Transposase IS116/IS110/IS902 C-terminal" evidence="2">
    <location>
        <begin position="213"/>
        <end position="289"/>
    </location>
</feature>
<evidence type="ECO:0000313" key="4">
    <source>
        <dbReference type="Proteomes" id="UP000319824"/>
    </source>
</evidence>
<dbReference type="Pfam" id="PF02371">
    <property type="entry name" value="Transposase_20"/>
    <property type="match status" value="1"/>
</dbReference>
<dbReference type="PANTHER" id="PTHR33055">
    <property type="entry name" value="TRANSPOSASE FOR INSERTION SEQUENCE ELEMENT IS1111A"/>
    <property type="match status" value="1"/>
</dbReference>
<dbReference type="RefSeq" id="WP_022718477.1">
    <property type="nucleotide sequence ID" value="NZ_ATTQ01000025.1"/>
</dbReference>
<feature type="domain" description="Transposase IS110-like N-terminal" evidence="1">
    <location>
        <begin position="7"/>
        <end position="146"/>
    </location>
</feature>
<dbReference type="EMBL" id="VISO01000001">
    <property type="protein sequence ID" value="TVZ74814.1"/>
    <property type="molecule type" value="Genomic_DNA"/>
</dbReference>
<dbReference type="GO" id="GO:0003677">
    <property type="term" value="F:DNA binding"/>
    <property type="evidence" value="ECO:0007669"/>
    <property type="project" value="InterPro"/>
</dbReference>
<dbReference type="GO" id="GO:0004803">
    <property type="term" value="F:transposase activity"/>
    <property type="evidence" value="ECO:0007669"/>
    <property type="project" value="InterPro"/>
</dbReference>
<sequence>MKKITTVGLDLAKSVFQVHGIAEEGDVIIRRALRRSQVLDFFRTLRPCLVGMEACGSAHFWAREIQALGHTVRMMPPAYVKAYVKRNKTDAADAEAICEAVTRPTMRYVPAKTQDEQAAGMVLKARDLLIRQRTQAINALRAHLAELGIVRSTGLVGIISLAAIVRDDSDLRLPGAARMALEELVEQIETVTGRIERLDRKILEAVRKDDCARRLTAIPGVGPIIAATVRAVVPDPAGFRTGRDFAAWIGLTPRARSSGGKERIGSISKRGNQQLRTLLVAGATSVLKVARRGLQLSPWIAAMMLRRPFKVIAVALANKIARIIWALLVRGDSYRETKMIAQA</sequence>
<dbReference type="GO" id="GO:0006313">
    <property type="term" value="P:DNA transposition"/>
    <property type="evidence" value="ECO:0007669"/>
    <property type="project" value="InterPro"/>
</dbReference>
<comment type="caution">
    <text evidence="3">The sequence shown here is derived from an EMBL/GenBank/DDBJ whole genome shotgun (WGS) entry which is preliminary data.</text>
</comment>
<organism evidence="3 4">
    <name type="scientific">Rhizobium mongolense USDA 1844</name>
    <dbReference type="NCBI Taxonomy" id="1079460"/>
    <lineage>
        <taxon>Bacteria</taxon>
        <taxon>Pseudomonadati</taxon>
        <taxon>Pseudomonadota</taxon>
        <taxon>Alphaproteobacteria</taxon>
        <taxon>Hyphomicrobiales</taxon>
        <taxon>Rhizobiaceae</taxon>
        <taxon>Rhizobium/Agrobacterium group</taxon>
        <taxon>Rhizobium</taxon>
    </lineage>
</organism>
<reference evidence="3 4" key="1">
    <citation type="submission" date="2019-06" db="EMBL/GenBank/DDBJ databases">
        <title>Pac Bio to generate improved reference genome sequences for organisms with transposon mutant libraries (support for FEBA project).</title>
        <authorList>
            <person name="Blow M."/>
        </authorList>
    </citation>
    <scope>NUCLEOTIDE SEQUENCE [LARGE SCALE GENOMIC DNA]</scope>
    <source>
        <strain evidence="3 4">USDA 1844</strain>
    </source>
</reference>
<dbReference type="AlphaFoldDB" id="A0A559TJM3"/>
<dbReference type="InterPro" id="IPR002525">
    <property type="entry name" value="Transp_IS110-like_N"/>
</dbReference>
<evidence type="ECO:0000259" key="1">
    <source>
        <dbReference type="Pfam" id="PF01548"/>
    </source>
</evidence>
<protein>
    <submittedName>
        <fullName evidence="3">Transposase</fullName>
    </submittedName>
</protein>
<accession>A0A559TJM3</accession>
<dbReference type="NCBIfam" id="NF033542">
    <property type="entry name" value="transpos_IS110"/>
    <property type="match status" value="1"/>
</dbReference>
<dbReference type="PANTHER" id="PTHR33055:SF3">
    <property type="entry name" value="PUTATIVE TRANSPOSASE FOR IS117-RELATED"/>
    <property type="match status" value="1"/>
</dbReference>